<dbReference type="Proteomes" id="UP000054567">
    <property type="component" value="Unassembled WGS sequence"/>
</dbReference>
<dbReference type="PANTHER" id="PTHR43353:SF6">
    <property type="entry name" value="CYTOPLASMIC ALDEHYDE DEHYDROGENASE (EUROFUNG)"/>
    <property type="match status" value="1"/>
</dbReference>
<proteinExistence type="predicted"/>
<dbReference type="EMBL" id="DS268112">
    <property type="protein sequence ID" value="KMM70089.1"/>
    <property type="molecule type" value="Genomic_DNA"/>
</dbReference>
<dbReference type="OrthoDB" id="310895at2759"/>
<dbReference type="GO" id="GO:0004777">
    <property type="term" value="F:succinate-semialdehyde dehydrogenase (NAD+) activity"/>
    <property type="evidence" value="ECO:0007669"/>
    <property type="project" value="TreeGrafter"/>
</dbReference>
<gene>
    <name evidence="3" type="ORF">CPAG_06401</name>
</gene>
<dbReference type="FunFam" id="3.40.309.10:FF:000010">
    <property type="entry name" value="Gamma-aminobutyraldehyde dehydrogenase"/>
    <property type="match status" value="1"/>
</dbReference>
<dbReference type="GO" id="GO:0009450">
    <property type="term" value="P:gamma-aminobutyric acid catabolic process"/>
    <property type="evidence" value="ECO:0007669"/>
    <property type="project" value="TreeGrafter"/>
</dbReference>
<evidence type="ECO:0000313" key="3">
    <source>
        <dbReference type="EMBL" id="KMM70089.1"/>
    </source>
</evidence>
<evidence type="ECO:0000256" key="1">
    <source>
        <dbReference type="ARBA" id="ARBA00023002"/>
    </source>
</evidence>
<dbReference type="InterPro" id="IPR016162">
    <property type="entry name" value="Ald_DH_N"/>
</dbReference>
<dbReference type="Gene3D" id="3.40.605.10">
    <property type="entry name" value="Aldehyde Dehydrogenase, Chain A, domain 1"/>
    <property type="match status" value="1"/>
</dbReference>
<feature type="domain" description="Aldehyde dehydrogenase" evidence="2">
    <location>
        <begin position="19"/>
        <end position="471"/>
    </location>
</feature>
<evidence type="ECO:0000313" key="4">
    <source>
        <dbReference type="Proteomes" id="UP000054567"/>
    </source>
</evidence>
<dbReference type="CDD" id="cd07105">
    <property type="entry name" value="ALDH_SaliADH"/>
    <property type="match status" value="1"/>
</dbReference>
<dbReference type="Pfam" id="PF00171">
    <property type="entry name" value="Aldedh"/>
    <property type="match status" value="1"/>
</dbReference>
<reference evidence="4" key="3">
    <citation type="journal article" date="2010" name="Genome Res.">
        <title>Population genomic sequencing of Coccidioides fungi reveals recent hybridization and transposon control.</title>
        <authorList>
            <person name="Neafsey D.E."/>
            <person name="Barker B.M."/>
            <person name="Sharpton T.J."/>
            <person name="Stajich J.E."/>
            <person name="Park D.J."/>
            <person name="Whiston E."/>
            <person name="Hung C.-Y."/>
            <person name="McMahan C."/>
            <person name="White J."/>
            <person name="Sykes S."/>
            <person name="Heiman D."/>
            <person name="Young S."/>
            <person name="Zeng Q."/>
            <person name="Abouelleil A."/>
            <person name="Aftuck L."/>
            <person name="Bessette D."/>
            <person name="Brown A."/>
            <person name="FitzGerald M."/>
            <person name="Lui A."/>
            <person name="Macdonald J.P."/>
            <person name="Priest M."/>
            <person name="Orbach M.J."/>
            <person name="Galgiani J.N."/>
            <person name="Kirkland T.N."/>
            <person name="Cole G.T."/>
            <person name="Birren B.W."/>
            <person name="Henn M.R."/>
            <person name="Taylor J.W."/>
            <person name="Rounsley S.D."/>
        </authorList>
    </citation>
    <scope>NUCLEOTIDE SEQUENCE [LARGE SCALE GENOMIC DNA]</scope>
    <source>
        <strain evidence="4">RMSCC 3488</strain>
    </source>
</reference>
<reference evidence="4" key="2">
    <citation type="journal article" date="2009" name="Genome Res.">
        <title>Comparative genomic analyses of the human fungal pathogens Coccidioides and their relatives.</title>
        <authorList>
            <person name="Sharpton T.J."/>
            <person name="Stajich J.E."/>
            <person name="Rounsley S.D."/>
            <person name="Gardner M.J."/>
            <person name="Wortman J.R."/>
            <person name="Jordar V.S."/>
            <person name="Maiti R."/>
            <person name="Kodira C.D."/>
            <person name="Neafsey D.E."/>
            <person name="Zeng Q."/>
            <person name="Hung C.-Y."/>
            <person name="McMahan C."/>
            <person name="Muszewska A."/>
            <person name="Grynberg M."/>
            <person name="Mandel M.A."/>
            <person name="Kellner E.M."/>
            <person name="Barker B.M."/>
            <person name="Galgiani J.N."/>
            <person name="Orbach M.J."/>
            <person name="Kirkland T.N."/>
            <person name="Cole G.T."/>
            <person name="Henn M.R."/>
            <person name="Birren B.W."/>
            <person name="Taylor J.W."/>
        </authorList>
    </citation>
    <scope>NUCLEOTIDE SEQUENCE [LARGE SCALE GENOMIC DNA]</scope>
    <source>
        <strain evidence="4">RMSCC 3488</strain>
    </source>
</reference>
<dbReference type="AlphaFoldDB" id="A0A0J6FMH5"/>
<reference evidence="3 4" key="1">
    <citation type="submission" date="2007-06" db="EMBL/GenBank/DDBJ databases">
        <title>The Genome Sequence of Coccidioides posadasii RMSCC_3488.</title>
        <authorList>
            <consortium name="Coccidioides Genome Resources Consortium"/>
            <consortium name="The Broad Institute Genome Sequencing Platform"/>
            <person name="Henn M.R."/>
            <person name="Sykes S."/>
            <person name="Young S."/>
            <person name="Jaffe D."/>
            <person name="Berlin A."/>
            <person name="Alvarez P."/>
            <person name="Butler J."/>
            <person name="Gnerre S."/>
            <person name="Grabherr M."/>
            <person name="Mauceli E."/>
            <person name="Brockman W."/>
            <person name="Kodira C."/>
            <person name="Alvarado L."/>
            <person name="Zeng Q."/>
            <person name="Crawford M."/>
            <person name="Antoine C."/>
            <person name="Devon K."/>
            <person name="Galgiani J."/>
            <person name="Orsborn K."/>
            <person name="Lewis M.L."/>
            <person name="Nusbaum C."/>
            <person name="Galagan J."/>
            <person name="Birren B."/>
        </authorList>
    </citation>
    <scope>NUCLEOTIDE SEQUENCE [LARGE SCALE GENOMIC DNA]</scope>
    <source>
        <strain evidence="3 4">RMSCC 3488</strain>
    </source>
</reference>
<dbReference type="InterPro" id="IPR016161">
    <property type="entry name" value="Ald_DH/histidinol_DH"/>
</dbReference>
<sequence length="476" mass="50665">MANNTVPLIVDNKDVVTSTAFDVNSPGTGKVIYQCSSATVDDATRAVDSAHTAFKSWSKTKPAVRQDIMLKAAEIYLRRKDELIGYCAEETGASGPFPEITFGIGYQMFKDVAGRAANIEGVVPQVLEDGQSAIVYKVPYGVILSIVPWNAPFPLGLRAILLPLMAGNTVVLKASELSPKTFWGIADVLREAGLPAGCLNVVYHRPADAAEITTALIAHPAVRKINFTGSTVVGSIIASTAGKYIKPVLLELGGKASSIVLDDADLDKAATQCILGAFLNSGQVCMSTERIIVQQAVAVKFRSALVETMKNMYHDDAPSPILINATPVAKNKKLISDAVSQGAGIVHGDLHREESSATRMKPVIIENVTPDMDIHATESFGPTVSLFVVDTEEEAIALANDTEYGLTSAVFTTNLGRGLRVAKQIESGAVHINSLTIHDEPALPHGGMKKSGFGRFGGISGLNEFLTTKSVTWMDI</sequence>
<dbReference type="VEuPathDB" id="FungiDB:CPAG_06401"/>
<protein>
    <submittedName>
        <fullName evidence="3">Salicylaldehyde dehydrogenase</fullName>
    </submittedName>
</protein>
<dbReference type="Gene3D" id="3.40.309.10">
    <property type="entry name" value="Aldehyde Dehydrogenase, Chain A, domain 2"/>
    <property type="match status" value="1"/>
</dbReference>
<name>A0A0J6FMH5_COCPO</name>
<dbReference type="PANTHER" id="PTHR43353">
    <property type="entry name" value="SUCCINATE-SEMIALDEHYDE DEHYDROGENASE, MITOCHONDRIAL"/>
    <property type="match status" value="1"/>
</dbReference>
<keyword evidence="1" id="KW-0560">Oxidoreductase</keyword>
<accession>A0A0J6FMH5</accession>
<dbReference type="InterPro" id="IPR015590">
    <property type="entry name" value="Aldehyde_DH_dom"/>
</dbReference>
<organism evidence="3 4">
    <name type="scientific">Coccidioides posadasii RMSCC 3488</name>
    <dbReference type="NCBI Taxonomy" id="454284"/>
    <lineage>
        <taxon>Eukaryota</taxon>
        <taxon>Fungi</taxon>
        <taxon>Dikarya</taxon>
        <taxon>Ascomycota</taxon>
        <taxon>Pezizomycotina</taxon>
        <taxon>Eurotiomycetes</taxon>
        <taxon>Eurotiomycetidae</taxon>
        <taxon>Onygenales</taxon>
        <taxon>Onygenaceae</taxon>
        <taxon>Coccidioides</taxon>
    </lineage>
</organism>
<dbReference type="InterPro" id="IPR016163">
    <property type="entry name" value="Ald_DH_C"/>
</dbReference>
<dbReference type="SUPFAM" id="SSF53720">
    <property type="entry name" value="ALDH-like"/>
    <property type="match status" value="1"/>
</dbReference>
<dbReference type="InterPro" id="IPR050740">
    <property type="entry name" value="Aldehyde_DH_Superfamily"/>
</dbReference>
<evidence type="ECO:0000259" key="2">
    <source>
        <dbReference type="Pfam" id="PF00171"/>
    </source>
</evidence>